<dbReference type="SUPFAM" id="SSF50129">
    <property type="entry name" value="GroES-like"/>
    <property type="match status" value="1"/>
</dbReference>
<sequence>MKAAVVKAGPTVKVIDTPIPEPREGEILIKVVVAGTNPKDWKAPEVAATGAKSFAGFSLEHMGEWSNQGDDLAGYVEKVGQGVVGFKPGDRVAAMHEMAKPHGAWAEYAIAWSQSTWHIPDNISFEEAATVPLAALAAAVSLFYNLRLSTPLAPANRQTPLIINGAGTTVGAFAVKLAQESNIHPVIAIAGDTIPYIQTLLDPSKKDAVVDYRQDQAKVIADLKQAISKSGTTHVKYAFDTIGKQVGVDALKEVLDSDGHIDFILPPEVNVGPLSHSTTYVQVVHGPVDGAVARTLGYMISKWFTLGFQTGVFTGHPYEIKKGGLYGLQPALTDLKEGKNSGVKYVVRVGETEGITAAV</sequence>
<dbReference type="VEuPathDB" id="FungiDB:AAP_05197"/>
<reference evidence="4 5" key="1">
    <citation type="journal article" date="2016" name="Genome Biol. Evol.">
        <title>Divergent and convergent evolution of fungal pathogenicity.</title>
        <authorList>
            <person name="Shang Y."/>
            <person name="Xiao G."/>
            <person name="Zheng P."/>
            <person name="Cen K."/>
            <person name="Zhan S."/>
            <person name="Wang C."/>
        </authorList>
    </citation>
    <scope>NUCLEOTIDE SEQUENCE [LARGE SCALE GENOMIC DNA]</scope>
    <source>
        <strain evidence="4 5">ARSEF 7405</strain>
    </source>
</reference>
<dbReference type="InterPro" id="IPR011032">
    <property type="entry name" value="GroES-like_sf"/>
</dbReference>
<dbReference type="InterPro" id="IPR020843">
    <property type="entry name" value="ER"/>
</dbReference>
<evidence type="ECO:0000313" key="4">
    <source>
        <dbReference type="EMBL" id="KZZ88137.1"/>
    </source>
</evidence>
<dbReference type="AlphaFoldDB" id="A0A167VXD7"/>
<dbReference type="EMBL" id="AZGZ01000028">
    <property type="protein sequence ID" value="KZZ88137.1"/>
    <property type="molecule type" value="Genomic_DNA"/>
</dbReference>
<dbReference type="Gene3D" id="3.40.50.720">
    <property type="entry name" value="NAD(P)-binding Rossmann-like Domain"/>
    <property type="match status" value="1"/>
</dbReference>
<keyword evidence="2" id="KW-0560">Oxidoreductase</keyword>
<keyword evidence="5" id="KW-1185">Reference proteome</keyword>
<dbReference type="InterPro" id="IPR036291">
    <property type="entry name" value="NAD(P)-bd_dom_sf"/>
</dbReference>
<evidence type="ECO:0000259" key="3">
    <source>
        <dbReference type="SMART" id="SM00829"/>
    </source>
</evidence>
<dbReference type="CDD" id="cd08249">
    <property type="entry name" value="enoyl_reductase_like"/>
    <property type="match status" value="1"/>
</dbReference>
<evidence type="ECO:0000256" key="2">
    <source>
        <dbReference type="ARBA" id="ARBA00023002"/>
    </source>
</evidence>
<protein>
    <submittedName>
        <fullName evidence="4">Alcohol dehydrogenase superfamily, zinc-type</fullName>
    </submittedName>
</protein>
<dbReference type="Proteomes" id="UP000242877">
    <property type="component" value="Unassembled WGS sequence"/>
</dbReference>
<dbReference type="PANTHER" id="PTHR45348:SF5">
    <property type="entry name" value="OXIDOREDUCTASE, PUTATIVE (AFU_ORTHOLOGUE AFUA_8G01420)-RELATED"/>
    <property type="match status" value="1"/>
</dbReference>
<dbReference type="GO" id="GO:0016651">
    <property type="term" value="F:oxidoreductase activity, acting on NAD(P)H"/>
    <property type="evidence" value="ECO:0007669"/>
    <property type="project" value="InterPro"/>
</dbReference>
<dbReference type="Pfam" id="PF08240">
    <property type="entry name" value="ADH_N"/>
    <property type="match status" value="1"/>
</dbReference>
<dbReference type="OrthoDB" id="3233595at2759"/>
<organism evidence="4 5">
    <name type="scientific">Ascosphaera apis ARSEF 7405</name>
    <dbReference type="NCBI Taxonomy" id="392613"/>
    <lineage>
        <taxon>Eukaryota</taxon>
        <taxon>Fungi</taxon>
        <taxon>Dikarya</taxon>
        <taxon>Ascomycota</taxon>
        <taxon>Pezizomycotina</taxon>
        <taxon>Eurotiomycetes</taxon>
        <taxon>Eurotiomycetidae</taxon>
        <taxon>Onygenales</taxon>
        <taxon>Ascosphaeraceae</taxon>
        <taxon>Ascosphaera</taxon>
    </lineage>
</organism>
<dbReference type="Gene3D" id="3.90.180.10">
    <property type="entry name" value="Medium-chain alcohol dehydrogenases, catalytic domain"/>
    <property type="match status" value="1"/>
</dbReference>
<proteinExistence type="inferred from homology"/>
<dbReference type="InterPro" id="IPR047122">
    <property type="entry name" value="Trans-enoyl_RdTase-like"/>
</dbReference>
<dbReference type="SUPFAM" id="SSF51735">
    <property type="entry name" value="NAD(P)-binding Rossmann-fold domains"/>
    <property type="match status" value="1"/>
</dbReference>
<evidence type="ECO:0000256" key="1">
    <source>
        <dbReference type="ARBA" id="ARBA00008072"/>
    </source>
</evidence>
<comment type="caution">
    <text evidence="4">The sequence shown here is derived from an EMBL/GenBank/DDBJ whole genome shotgun (WGS) entry which is preliminary data.</text>
</comment>
<accession>A0A167VXD7</accession>
<name>A0A167VXD7_9EURO</name>
<gene>
    <name evidence="4" type="ORF">AAP_05197</name>
</gene>
<comment type="similarity">
    <text evidence="1">Belongs to the zinc-containing alcohol dehydrogenase family.</text>
</comment>
<evidence type="ECO:0000313" key="5">
    <source>
        <dbReference type="Proteomes" id="UP000242877"/>
    </source>
</evidence>
<dbReference type="PANTHER" id="PTHR45348">
    <property type="entry name" value="HYPOTHETICAL OXIDOREDUCTASE (EUROFUNG)"/>
    <property type="match status" value="1"/>
</dbReference>
<feature type="domain" description="Enoyl reductase (ER)" evidence="3">
    <location>
        <begin position="9"/>
        <end position="347"/>
    </location>
</feature>
<dbReference type="SMART" id="SM00829">
    <property type="entry name" value="PKS_ER"/>
    <property type="match status" value="1"/>
</dbReference>
<dbReference type="InterPro" id="IPR013154">
    <property type="entry name" value="ADH-like_N"/>
</dbReference>